<dbReference type="RefSeq" id="WP_058517804.1">
    <property type="nucleotide sequence ID" value="NZ_CAAAIE010000010.1"/>
</dbReference>
<dbReference type="AlphaFoldDB" id="A0A1E5JR35"/>
<dbReference type="Gene3D" id="3.80.10.10">
    <property type="entry name" value="Ribonuclease Inhibitor"/>
    <property type="match status" value="1"/>
</dbReference>
<accession>A0A1E5JR35</accession>
<dbReference type="SUPFAM" id="SSF52047">
    <property type="entry name" value="RNI-like"/>
    <property type="match status" value="1"/>
</dbReference>
<sequence length="129" mass="14517">MRKEIMEKITGNKNGLQVNLAGMKITDDEILEVLETIKRLKPTASMIDLDNNNLSDLGATILSKHLSDFKNIEELSLQFNKVGREGAIELFSLKKVFPNLDILFHGNKIVNVDEMDEIEHLALGDSLRP</sequence>
<evidence type="ECO:0008006" key="3">
    <source>
        <dbReference type="Google" id="ProtNLM"/>
    </source>
</evidence>
<evidence type="ECO:0000313" key="1">
    <source>
        <dbReference type="EMBL" id="OEH46991.1"/>
    </source>
</evidence>
<dbReference type="EMBL" id="LSOG01000060">
    <property type="protein sequence ID" value="OEH46991.1"/>
    <property type="molecule type" value="Genomic_DNA"/>
</dbReference>
<keyword evidence="2" id="KW-1185">Reference proteome</keyword>
<organism evidence="1 2">
    <name type="scientific">Legionella parisiensis</name>
    <dbReference type="NCBI Taxonomy" id="45071"/>
    <lineage>
        <taxon>Bacteria</taxon>
        <taxon>Pseudomonadati</taxon>
        <taxon>Pseudomonadota</taxon>
        <taxon>Gammaproteobacteria</taxon>
        <taxon>Legionellales</taxon>
        <taxon>Legionellaceae</taxon>
        <taxon>Legionella</taxon>
    </lineage>
</organism>
<evidence type="ECO:0000313" key="2">
    <source>
        <dbReference type="Proteomes" id="UP000095229"/>
    </source>
</evidence>
<dbReference type="PATRIC" id="fig|45071.6.peg.2128"/>
<dbReference type="InterPro" id="IPR032675">
    <property type="entry name" value="LRR_dom_sf"/>
</dbReference>
<dbReference type="Proteomes" id="UP000095229">
    <property type="component" value="Unassembled WGS sequence"/>
</dbReference>
<protein>
    <recommendedName>
        <fullName evidence="3">Ran GTPase-activating protein (RanGAP) involved in mRNA processing and transport</fullName>
    </recommendedName>
</protein>
<name>A0A1E5JR35_9GAMM</name>
<reference evidence="1 2" key="1">
    <citation type="submission" date="2016-02" db="EMBL/GenBank/DDBJ databases">
        <title>Secondary metabolites in Legionella.</title>
        <authorList>
            <person name="Tobias N.J."/>
            <person name="Bode H.B."/>
        </authorList>
    </citation>
    <scope>NUCLEOTIDE SEQUENCE [LARGE SCALE GENOMIC DNA]</scope>
    <source>
        <strain evidence="1 2">DSM 19216</strain>
    </source>
</reference>
<proteinExistence type="predicted"/>
<gene>
    <name evidence="1" type="ORF">lpari_02039</name>
</gene>
<comment type="caution">
    <text evidence="1">The sequence shown here is derived from an EMBL/GenBank/DDBJ whole genome shotgun (WGS) entry which is preliminary data.</text>
</comment>
<dbReference type="OrthoDB" id="5638862at2"/>